<dbReference type="AlphaFoldDB" id="A0A1G2NDB1"/>
<dbReference type="GO" id="GO:0022625">
    <property type="term" value="C:cytosolic large ribosomal subunit"/>
    <property type="evidence" value="ECO:0007669"/>
    <property type="project" value="TreeGrafter"/>
</dbReference>
<dbReference type="InterPro" id="IPR000456">
    <property type="entry name" value="Ribosomal_bL17"/>
</dbReference>
<name>A0A1G2NDB1_9BACT</name>
<dbReference type="GO" id="GO:0003735">
    <property type="term" value="F:structural constituent of ribosome"/>
    <property type="evidence" value="ECO:0007669"/>
    <property type="project" value="InterPro"/>
</dbReference>
<dbReference type="InterPro" id="IPR036373">
    <property type="entry name" value="Ribosomal_bL17_sf"/>
</dbReference>
<dbReference type="SUPFAM" id="SSF64263">
    <property type="entry name" value="Prokaryotic ribosomal protein L17"/>
    <property type="match status" value="1"/>
</dbReference>
<proteinExistence type="inferred from homology"/>
<dbReference type="PROSITE" id="PS01167">
    <property type="entry name" value="RIBOSOMAL_L17"/>
    <property type="match status" value="1"/>
</dbReference>
<evidence type="ECO:0000313" key="8">
    <source>
        <dbReference type="Proteomes" id="UP000177797"/>
    </source>
</evidence>
<protein>
    <recommendedName>
        <fullName evidence="4 6">50S ribosomal protein L17</fullName>
    </recommendedName>
</protein>
<evidence type="ECO:0000256" key="2">
    <source>
        <dbReference type="ARBA" id="ARBA00022980"/>
    </source>
</evidence>
<dbReference type="Proteomes" id="UP000177797">
    <property type="component" value="Unassembled WGS sequence"/>
</dbReference>
<evidence type="ECO:0000256" key="4">
    <source>
        <dbReference type="ARBA" id="ARBA00035494"/>
    </source>
</evidence>
<comment type="similarity">
    <text evidence="1 5">Belongs to the bacterial ribosomal protein bL17 family.</text>
</comment>
<evidence type="ECO:0000313" key="7">
    <source>
        <dbReference type="EMBL" id="OHA34040.1"/>
    </source>
</evidence>
<keyword evidence="2 5" id="KW-0689">Ribosomal protein</keyword>
<dbReference type="InterPro" id="IPR047859">
    <property type="entry name" value="Ribosomal_bL17_CS"/>
</dbReference>
<organism evidence="7 8">
    <name type="scientific">Candidatus Taylorbacteria bacterium RIFCSPLOWO2_01_FULL_48_100</name>
    <dbReference type="NCBI Taxonomy" id="1802322"/>
    <lineage>
        <taxon>Bacteria</taxon>
        <taxon>Candidatus Tayloriibacteriota</taxon>
    </lineage>
</organism>
<evidence type="ECO:0000256" key="1">
    <source>
        <dbReference type="ARBA" id="ARBA00008777"/>
    </source>
</evidence>
<dbReference type="PANTHER" id="PTHR14413:SF16">
    <property type="entry name" value="LARGE RIBOSOMAL SUBUNIT PROTEIN BL17M"/>
    <property type="match status" value="1"/>
</dbReference>
<dbReference type="EMBL" id="MHSA01000019">
    <property type="protein sequence ID" value="OHA34040.1"/>
    <property type="molecule type" value="Genomic_DNA"/>
</dbReference>
<dbReference type="GO" id="GO:0006412">
    <property type="term" value="P:translation"/>
    <property type="evidence" value="ECO:0007669"/>
    <property type="project" value="InterPro"/>
</dbReference>
<gene>
    <name evidence="7" type="ORF">A2938_03135</name>
</gene>
<dbReference type="Pfam" id="PF01196">
    <property type="entry name" value="Ribosomal_L17"/>
    <property type="match status" value="1"/>
</dbReference>
<evidence type="ECO:0000256" key="6">
    <source>
        <dbReference type="RuleBase" id="RU000661"/>
    </source>
</evidence>
<dbReference type="NCBIfam" id="TIGR00059">
    <property type="entry name" value="L17"/>
    <property type="match status" value="1"/>
</dbReference>
<reference evidence="7 8" key="1">
    <citation type="journal article" date="2016" name="Nat. Commun.">
        <title>Thousands of microbial genomes shed light on interconnected biogeochemical processes in an aquifer system.</title>
        <authorList>
            <person name="Anantharaman K."/>
            <person name="Brown C.T."/>
            <person name="Hug L.A."/>
            <person name="Sharon I."/>
            <person name="Castelle C.J."/>
            <person name="Probst A.J."/>
            <person name="Thomas B.C."/>
            <person name="Singh A."/>
            <person name="Wilkins M.J."/>
            <person name="Karaoz U."/>
            <person name="Brodie E.L."/>
            <person name="Williams K.H."/>
            <person name="Hubbard S.S."/>
            <person name="Banfield J.F."/>
        </authorList>
    </citation>
    <scope>NUCLEOTIDE SEQUENCE [LARGE SCALE GENOMIC DNA]</scope>
</reference>
<comment type="caution">
    <text evidence="7">The sequence shown here is derived from an EMBL/GenBank/DDBJ whole genome shotgun (WGS) entry which is preliminary data.</text>
</comment>
<dbReference type="Gene3D" id="3.90.1030.10">
    <property type="entry name" value="Ribosomal protein L17"/>
    <property type="match status" value="1"/>
</dbReference>
<accession>A0A1G2NDB1</accession>
<keyword evidence="3 5" id="KW-0687">Ribonucleoprotein</keyword>
<dbReference type="PANTHER" id="PTHR14413">
    <property type="entry name" value="RIBOSOMAL PROTEIN L17"/>
    <property type="match status" value="1"/>
</dbReference>
<evidence type="ECO:0000256" key="3">
    <source>
        <dbReference type="ARBA" id="ARBA00023274"/>
    </source>
</evidence>
<evidence type="ECO:0000256" key="5">
    <source>
        <dbReference type="RuleBase" id="RU000660"/>
    </source>
</evidence>
<sequence length="116" mass="13078">MRHSNRNKKFGRKRKVRVALMRSLARSLVLRGKIETTEARAKALRPFIERMVTGARAGTVAARRLAARRMGSVDGADLLFKNTVKKYEKRAGGYTRITKVGFRKSDGAKKAIIEFV</sequence>